<dbReference type="SUPFAM" id="SSF47413">
    <property type="entry name" value="lambda repressor-like DNA-binding domains"/>
    <property type="match status" value="1"/>
</dbReference>
<keyword evidence="2" id="KW-1185">Reference proteome</keyword>
<dbReference type="RefSeq" id="WP_077751919.1">
    <property type="nucleotide sequence ID" value="NZ_CP014782.1"/>
</dbReference>
<protein>
    <submittedName>
        <fullName evidence="1">Uncharacterized protein</fullName>
    </submittedName>
</protein>
<sequence>MNISTEDDIRLVLANNLEYLMTLNGLGQKELENRTSSFHKVNQRTISSYLRTDGELGNATILKVQALARAFDLSVSELLNPNLRSKGNRQLETLSLQNTDEEIALVNNIKLDDINFMKGLIKFCIKESAFLLVETNMINQDQAKTIFDLTEDISTTSTLILRHKGIDKTTGKLSNTLKSYIK</sequence>
<dbReference type="AlphaFoldDB" id="A0A1S6HM84"/>
<proteinExistence type="predicted"/>
<reference evidence="1 2" key="1">
    <citation type="submission" date="2016-03" db="EMBL/GenBank/DDBJ databases">
        <title>Complete genome sequence of Shewanella psychrophila WP2, a deep sea bacterium isolated from west Pacific sediment.</title>
        <authorList>
            <person name="Xu G."/>
            <person name="Jian H."/>
        </authorList>
    </citation>
    <scope>NUCLEOTIDE SEQUENCE [LARGE SCALE GENOMIC DNA]</scope>
    <source>
        <strain evidence="1 2">WP2</strain>
    </source>
</reference>
<dbReference type="Gene3D" id="1.10.260.40">
    <property type="entry name" value="lambda repressor-like DNA-binding domains"/>
    <property type="match status" value="1"/>
</dbReference>
<dbReference type="EMBL" id="CP014782">
    <property type="protein sequence ID" value="AQS36630.1"/>
    <property type="molecule type" value="Genomic_DNA"/>
</dbReference>
<dbReference type="KEGG" id="spsw:Sps_01464"/>
<dbReference type="InterPro" id="IPR010982">
    <property type="entry name" value="Lambda_DNA-bd_dom_sf"/>
</dbReference>
<gene>
    <name evidence="1" type="ORF">Sps_01464</name>
</gene>
<dbReference type="GO" id="GO:0003677">
    <property type="term" value="F:DNA binding"/>
    <property type="evidence" value="ECO:0007669"/>
    <property type="project" value="InterPro"/>
</dbReference>
<organism evidence="1 2">
    <name type="scientific">Shewanella psychrophila</name>
    <dbReference type="NCBI Taxonomy" id="225848"/>
    <lineage>
        <taxon>Bacteria</taxon>
        <taxon>Pseudomonadati</taxon>
        <taxon>Pseudomonadota</taxon>
        <taxon>Gammaproteobacteria</taxon>
        <taxon>Alteromonadales</taxon>
        <taxon>Shewanellaceae</taxon>
        <taxon>Shewanella</taxon>
    </lineage>
</organism>
<accession>A0A1S6HM84</accession>
<dbReference type="Proteomes" id="UP000189545">
    <property type="component" value="Chromosome"/>
</dbReference>
<evidence type="ECO:0000313" key="1">
    <source>
        <dbReference type="EMBL" id="AQS36630.1"/>
    </source>
</evidence>
<name>A0A1S6HM84_9GAMM</name>
<evidence type="ECO:0000313" key="2">
    <source>
        <dbReference type="Proteomes" id="UP000189545"/>
    </source>
</evidence>